<organism evidence="1 2">
    <name type="scientific">Aeromonas cavernicola</name>
    <dbReference type="NCBI Taxonomy" id="1006623"/>
    <lineage>
        <taxon>Bacteria</taxon>
        <taxon>Pseudomonadati</taxon>
        <taxon>Pseudomonadota</taxon>
        <taxon>Gammaproteobacteria</taxon>
        <taxon>Aeromonadales</taxon>
        <taxon>Aeromonadaceae</taxon>
        <taxon>Aeromonas</taxon>
    </lineage>
</organism>
<dbReference type="AlphaFoldDB" id="A0A2H9U7E6"/>
<evidence type="ECO:0000313" key="1">
    <source>
        <dbReference type="EMBL" id="PJG59922.1"/>
    </source>
</evidence>
<dbReference type="Proteomes" id="UP000235861">
    <property type="component" value="Unassembled WGS sequence"/>
</dbReference>
<accession>A0A2H9U7E6</accession>
<dbReference type="EMBL" id="PGGC01000042">
    <property type="protein sequence ID" value="PJG59922.1"/>
    <property type="molecule type" value="Genomic_DNA"/>
</dbReference>
<comment type="caution">
    <text evidence="1">The sequence shown here is derived from an EMBL/GenBank/DDBJ whole genome shotgun (WGS) entry which is preliminary data.</text>
</comment>
<proteinExistence type="predicted"/>
<evidence type="ECO:0008006" key="3">
    <source>
        <dbReference type="Google" id="ProtNLM"/>
    </source>
</evidence>
<sequence>MALATVLVSSYSFASIDGDGCSFWHADCPLPAYPLFLSDNDTKSNLLMLLADKQRLALPFMLPADPVNQRDREIFSLQRLPLPDEVESPELREQLVTRLTTYDPSLPALLAHYAGRDSLYGRAISNSLQSVGRFLDALEQSDVAAAERAQLLTTRLQILGQQEDSPQPVEVTMSEPAKEWQAYLDAVRQFYDGHFSEALAGFMALQKAKAPWVAETVNYMVMRTYLNAAMKEAQDEYGGVDLTKSDHAALKQAMMQGQAYLAAYPQGRYASSTKGMFRRIIWMSGDQARLRDSYSEAIAADHSLPELEALVNEIDLALLSADAYRNELAYQDNTQPELLFINALRGLRTNGNQQPYWSDEQLDAAIKQLQAVGNKEEATYLQAYLLLQKQQFDAVLALLPATEGQHTSTLAFSRQLLRIWALQGSKAFEQAEQALMTLIAAPLPQVQQAFVENMLADQWVATGKTAAIFDKGSPVTQLRIRSVVLKQSADPALLRHQAQQATSSAERQIALHTLLVRDLIAEDYPTFLKDVTLIPADYKELTPPKDAPWQPLPNEDVRLSAFQWRGDSTPQGYYCQDLTTTLGTLVQRPEDGHALNCLGEYLRNKEPNINLWQGKERVWGLPEPKSATAPSRLKLYQAVIANPQAEPEDKSYALYRAINCYAPSGYNGCDQQEIPKNTRQAWFNTLKQRYGNSVWAKSLKYFW</sequence>
<protein>
    <recommendedName>
        <fullName evidence="3">Outer membrane assembly lipoprotein YfiO</fullName>
    </recommendedName>
</protein>
<keyword evidence="2" id="KW-1185">Reference proteome</keyword>
<reference evidence="1 2" key="1">
    <citation type="submission" date="2017-11" db="EMBL/GenBank/DDBJ databases">
        <title>Draft genome sequence of environmental isolate Aeromonas cavernicola sp. nov. MDC 2508.</title>
        <authorList>
            <person name="Colston S.M."/>
            <person name="Navarro A."/>
            <person name="Martinez-Murcia A.J."/>
            <person name="Graf J."/>
        </authorList>
    </citation>
    <scope>NUCLEOTIDE SEQUENCE [LARGE SCALE GENOMIC DNA]</scope>
    <source>
        <strain evidence="1 2">MDC 2508</strain>
    </source>
</reference>
<gene>
    <name evidence="1" type="ORF">CUC53_04665</name>
</gene>
<name>A0A2H9U7E6_9GAMM</name>
<evidence type="ECO:0000313" key="2">
    <source>
        <dbReference type="Proteomes" id="UP000235861"/>
    </source>
</evidence>